<organism evidence="2 3">
    <name type="scientific">Marinoscillum luteum</name>
    <dbReference type="NCBI Taxonomy" id="861051"/>
    <lineage>
        <taxon>Bacteria</taxon>
        <taxon>Pseudomonadati</taxon>
        <taxon>Bacteroidota</taxon>
        <taxon>Cytophagia</taxon>
        <taxon>Cytophagales</taxon>
        <taxon>Reichenbachiellaceae</taxon>
        <taxon>Marinoscillum</taxon>
    </lineage>
</organism>
<dbReference type="InterPro" id="IPR028952">
    <property type="entry name" value="Imm63"/>
</dbReference>
<evidence type="ECO:0000313" key="3">
    <source>
        <dbReference type="Proteomes" id="UP001610063"/>
    </source>
</evidence>
<dbReference type="RefSeq" id="WP_395417186.1">
    <property type="nucleotide sequence ID" value="NZ_JBIPKE010000015.1"/>
</dbReference>
<sequence>MAQISKSQIESELHRLAELIGTQPNQLPTVDDNQDFARPNISFSSDGTLYYEAYERGEQLFSIPAFDLKHLMFMVFKDTTFSMAVEHERKNRNPNEDFRRQLFSKQVELMRTLNSDWADRTQKEIDATLRTAPFNDELTA</sequence>
<dbReference type="Proteomes" id="UP001610063">
    <property type="component" value="Unassembled WGS sequence"/>
</dbReference>
<reference evidence="2 3" key="1">
    <citation type="journal article" date="2013" name="Int. J. Syst. Evol. Microbiol.">
        <title>Marinoscillum luteum sp. nov., isolated from marine sediment.</title>
        <authorList>
            <person name="Cha I.T."/>
            <person name="Park S.J."/>
            <person name="Kim S.J."/>
            <person name="Kim J.G."/>
            <person name="Jung M.Y."/>
            <person name="Shin K.S."/>
            <person name="Kwon K.K."/>
            <person name="Yang S.H."/>
            <person name="Seo Y.S."/>
            <person name="Rhee S.K."/>
        </authorList>
    </citation>
    <scope>NUCLEOTIDE SEQUENCE [LARGE SCALE GENOMIC DNA]</scope>
    <source>
        <strain evidence="2 3">KCTC 23939</strain>
    </source>
</reference>
<evidence type="ECO:0000313" key="2">
    <source>
        <dbReference type="EMBL" id="MFH6983640.1"/>
    </source>
</evidence>
<evidence type="ECO:0000259" key="1">
    <source>
        <dbReference type="Pfam" id="PF15599"/>
    </source>
</evidence>
<comment type="caution">
    <text evidence="2">The sequence shown here is derived from an EMBL/GenBank/DDBJ whole genome shotgun (WGS) entry which is preliminary data.</text>
</comment>
<dbReference type="Pfam" id="PF15599">
    <property type="entry name" value="Imm63"/>
    <property type="match status" value="1"/>
</dbReference>
<feature type="domain" description="Immunity protein 63" evidence="1">
    <location>
        <begin position="50"/>
        <end position="126"/>
    </location>
</feature>
<accession>A0ABW7N864</accession>
<proteinExistence type="predicted"/>
<gene>
    <name evidence="2" type="ORF">ACHKAR_09330</name>
</gene>
<keyword evidence="3" id="KW-1185">Reference proteome</keyword>
<protein>
    <submittedName>
        <fullName evidence="2">Imm63 family immunity protein</fullName>
    </submittedName>
</protein>
<name>A0ABW7N864_9BACT</name>
<dbReference type="EMBL" id="JBIPKE010000015">
    <property type="protein sequence ID" value="MFH6983640.1"/>
    <property type="molecule type" value="Genomic_DNA"/>
</dbReference>